<dbReference type="EMBL" id="BGPR01115870">
    <property type="protein sequence ID" value="GBN05322.1"/>
    <property type="molecule type" value="Genomic_DNA"/>
</dbReference>
<dbReference type="EMBL" id="BGPR01115866">
    <property type="protein sequence ID" value="GBN05313.1"/>
    <property type="molecule type" value="Genomic_DNA"/>
</dbReference>
<sequence length="93" mass="10516">MLGYKYVNFFSFTVFDSFLFDTPRALVRKSQEPSKPQWPSGKVSAMGDGGLIFRSLMVLNICRVYGLVHDKSYVGDQTPPAGVMRKFEEQNVS</sequence>
<evidence type="ECO:0000313" key="1">
    <source>
        <dbReference type="EMBL" id="GBN05313.1"/>
    </source>
</evidence>
<keyword evidence="3" id="KW-1185">Reference proteome</keyword>
<dbReference type="AlphaFoldDB" id="A0A4Y2KT07"/>
<accession>A0A4Y2KT07</accession>
<gene>
    <name evidence="1" type="ORF">AVEN_12251_1</name>
    <name evidence="2" type="ORF">AVEN_57732_1</name>
</gene>
<proteinExistence type="predicted"/>
<name>A0A4Y2KT07_ARAVE</name>
<protein>
    <submittedName>
        <fullName evidence="2">Uncharacterized protein</fullName>
    </submittedName>
</protein>
<evidence type="ECO:0000313" key="3">
    <source>
        <dbReference type="Proteomes" id="UP000499080"/>
    </source>
</evidence>
<dbReference type="Proteomes" id="UP000499080">
    <property type="component" value="Unassembled WGS sequence"/>
</dbReference>
<organism evidence="2 3">
    <name type="scientific">Araneus ventricosus</name>
    <name type="common">Orbweaver spider</name>
    <name type="synonym">Epeira ventricosa</name>
    <dbReference type="NCBI Taxonomy" id="182803"/>
    <lineage>
        <taxon>Eukaryota</taxon>
        <taxon>Metazoa</taxon>
        <taxon>Ecdysozoa</taxon>
        <taxon>Arthropoda</taxon>
        <taxon>Chelicerata</taxon>
        <taxon>Arachnida</taxon>
        <taxon>Araneae</taxon>
        <taxon>Araneomorphae</taxon>
        <taxon>Entelegynae</taxon>
        <taxon>Araneoidea</taxon>
        <taxon>Araneidae</taxon>
        <taxon>Araneus</taxon>
    </lineage>
</organism>
<evidence type="ECO:0000313" key="2">
    <source>
        <dbReference type="EMBL" id="GBN05322.1"/>
    </source>
</evidence>
<comment type="caution">
    <text evidence="2">The sequence shown here is derived from an EMBL/GenBank/DDBJ whole genome shotgun (WGS) entry which is preliminary data.</text>
</comment>
<reference evidence="2 3" key="1">
    <citation type="journal article" date="2019" name="Sci. Rep.">
        <title>Orb-weaving spider Araneus ventricosus genome elucidates the spidroin gene catalogue.</title>
        <authorList>
            <person name="Kono N."/>
            <person name="Nakamura H."/>
            <person name="Ohtoshi R."/>
            <person name="Moran D.A.P."/>
            <person name="Shinohara A."/>
            <person name="Yoshida Y."/>
            <person name="Fujiwara M."/>
            <person name="Mori M."/>
            <person name="Tomita M."/>
            <person name="Arakawa K."/>
        </authorList>
    </citation>
    <scope>NUCLEOTIDE SEQUENCE [LARGE SCALE GENOMIC DNA]</scope>
</reference>